<dbReference type="PANTHER" id="PTHR43399">
    <property type="entry name" value="SUBTILISIN-RELATED"/>
    <property type="match status" value="1"/>
</dbReference>
<dbReference type="InterPro" id="IPR015500">
    <property type="entry name" value="Peptidase_S8_subtilisin-rel"/>
</dbReference>
<comment type="similarity">
    <text evidence="1 6">Belongs to the peptidase S8 family.</text>
</comment>
<feature type="domain" description="SLH" evidence="8">
    <location>
        <begin position="415"/>
        <end position="468"/>
    </location>
</feature>
<protein>
    <submittedName>
        <fullName evidence="9">S-layer homology domain-containing protein</fullName>
    </submittedName>
</protein>
<dbReference type="Pfam" id="PF00395">
    <property type="entry name" value="SLH"/>
    <property type="match status" value="3"/>
</dbReference>
<gene>
    <name evidence="9" type="ORF">IAA60_02690</name>
</gene>
<dbReference type="SUPFAM" id="SSF52743">
    <property type="entry name" value="Subtilisin-like"/>
    <property type="match status" value="1"/>
</dbReference>
<evidence type="ECO:0000256" key="2">
    <source>
        <dbReference type="ARBA" id="ARBA00022670"/>
    </source>
</evidence>
<sequence length="468" mass="50348">MKKILILILPVMIFMTEAAYAASVKIGVIDTGVTQKKNMFDTERIIDGRNYVFEDGGTDDTVGHGTRVASLIIGTSDGEICSPSEESKIVPLVYYSEYPSGVAANGGIEAICGAVYDAVNIYGCKIINISSGVSKGSAELKSAVDYAEEKGVLIISACGNDGGDVYYPAAYGTVIGVGSHNGSFEPSGFSCTGSGIDMLFEGENIKAASIKNSEDYEFVDGTSYSAALVTSYAAAALEAYPELLPRRARYFMRISCDDICGEGYDEKSGYGIFNPDLFYKNLSLFDRGEISCFSDVKKEDWYFDSVYRAEQSGLLLGVSDTEFAPDEPITRAMLVTVLYRAEGQPGTNGTNKFNDVAEDAYYAEAVGWAAENELVFGSSDAVFAPVRAITREELAAVMNRYAKYKGMGTDSRGGLDVFADADGVSGWARENVEWAVGYGLLGGKENNRLDPRGLTTRAEAAAVLDRFF</sequence>
<dbReference type="GO" id="GO:0004252">
    <property type="term" value="F:serine-type endopeptidase activity"/>
    <property type="evidence" value="ECO:0007669"/>
    <property type="project" value="UniProtKB-UniRule"/>
</dbReference>
<evidence type="ECO:0000313" key="9">
    <source>
        <dbReference type="EMBL" id="HIT84795.1"/>
    </source>
</evidence>
<keyword evidence="2 6" id="KW-0645">Protease</keyword>
<feature type="signal peptide" evidence="7">
    <location>
        <begin position="1"/>
        <end position="21"/>
    </location>
</feature>
<feature type="active site" description="Charge relay system" evidence="6">
    <location>
        <position position="30"/>
    </location>
</feature>
<dbReference type="InterPro" id="IPR001119">
    <property type="entry name" value="SLH_dom"/>
</dbReference>
<dbReference type="PANTHER" id="PTHR43399:SF4">
    <property type="entry name" value="CELL WALL-ASSOCIATED PROTEASE"/>
    <property type="match status" value="1"/>
</dbReference>
<dbReference type="PROSITE" id="PS51892">
    <property type="entry name" value="SUBTILASE"/>
    <property type="match status" value="1"/>
</dbReference>
<proteinExistence type="inferred from homology"/>
<dbReference type="InterPro" id="IPR051048">
    <property type="entry name" value="Peptidase_S8/S53_subtilisin"/>
</dbReference>
<evidence type="ECO:0000256" key="6">
    <source>
        <dbReference type="PROSITE-ProRule" id="PRU01240"/>
    </source>
</evidence>
<evidence type="ECO:0000256" key="7">
    <source>
        <dbReference type="SAM" id="SignalP"/>
    </source>
</evidence>
<feature type="active site" description="Charge relay system" evidence="6">
    <location>
        <position position="64"/>
    </location>
</feature>
<keyword evidence="3" id="KW-0677">Repeat</keyword>
<feature type="domain" description="SLH" evidence="8">
    <location>
        <begin position="353"/>
        <end position="412"/>
    </location>
</feature>
<evidence type="ECO:0000256" key="4">
    <source>
        <dbReference type="ARBA" id="ARBA00022801"/>
    </source>
</evidence>
<comment type="caution">
    <text evidence="9">The sequence shown here is derived from an EMBL/GenBank/DDBJ whole genome shotgun (WGS) entry which is preliminary data.</text>
</comment>
<dbReference type="PROSITE" id="PS51272">
    <property type="entry name" value="SLH"/>
    <property type="match status" value="3"/>
</dbReference>
<name>A0A9D1KPL8_9FIRM</name>
<dbReference type="Gene3D" id="3.40.50.200">
    <property type="entry name" value="Peptidase S8/S53 domain"/>
    <property type="match status" value="1"/>
</dbReference>
<evidence type="ECO:0000256" key="1">
    <source>
        <dbReference type="ARBA" id="ARBA00011073"/>
    </source>
</evidence>
<dbReference type="Proteomes" id="UP000824165">
    <property type="component" value="Unassembled WGS sequence"/>
</dbReference>
<keyword evidence="4 6" id="KW-0378">Hydrolase</keyword>
<evidence type="ECO:0000313" key="10">
    <source>
        <dbReference type="Proteomes" id="UP000824165"/>
    </source>
</evidence>
<reference evidence="9" key="1">
    <citation type="submission" date="2020-10" db="EMBL/GenBank/DDBJ databases">
        <authorList>
            <person name="Gilroy R."/>
        </authorList>
    </citation>
    <scope>NUCLEOTIDE SEQUENCE</scope>
    <source>
        <strain evidence="9">CHK181-108</strain>
    </source>
</reference>
<evidence type="ECO:0000259" key="8">
    <source>
        <dbReference type="PROSITE" id="PS51272"/>
    </source>
</evidence>
<keyword evidence="7" id="KW-0732">Signal</keyword>
<organism evidence="9 10">
    <name type="scientific">Candidatus Ornithomonoglobus intestinigallinarum</name>
    <dbReference type="NCBI Taxonomy" id="2840894"/>
    <lineage>
        <taxon>Bacteria</taxon>
        <taxon>Bacillati</taxon>
        <taxon>Bacillota</taxon>
        <taxon>Clostridia</taxon>
        <taxon>Candidatus Ornithomonoglobus</taxon>
    </lineage>
</organism>
<dbReference type="EMBL" id="DVLU01000023">
    <property type="protein sequence ID" value="HIT84795.1"/>
    <property type="molecule type" value="Genomic_DNA"/>
</dbReference>
<evidence type="ECO:0000256" key="5">
    <source>
        <dbReference type="ARBA" id="ARBA00022825"/>
    </source>
</evidence>
<evidence type="ECO:0000256" key="3">
    <source>
        <dbReference type="ARBA" id="ARBA00022737"/>
    </source>
</evidence>
<dbReference type="GO" id="GO:0006508">
    <property type="term" value="P:proteolysis"/>
    <property type="evidence" value="ECO:0007669"/>
    <property type="project" value="UniProtKB-KW"/>
</dbReference>
<dbReference type="Pfam" id="PF00082">
    <property type="entry name" value="Peptidase_S8"/>
    <property type="match status" value="1"/>
</dbReference>
<dbReference type="AlphaFoldDB" id="A0A9D1KPL8"/>
<feature type="domain" description="SLH" evidence="8">
    <location>
        <begin position="289"/>
        <end position="352"/>
    </location>
</feature>
<feature type="chain" id="PRO_5038469832" evidence="7">
    <location>
        <begin position="22"/>
        <end position="468"/>
    </location>
</feature>
<dbReference type="InterPro" id="IPR036852">
    <property type="entry name" value="Peptidase_S8/S53_dom_sf"/>
</dbReference>
<accession>A0A9D1KPL8</accession>
<dbReference type="PRINTS" id="PR00723">
    <property type="entry name" value="SUBTILISIN"/>
</dbReference>
<dbReference type="InterPro" id="IPR000209">
    <property type="entry name" value="Peptidase_S8/S53_dom"/>
</dbReference>
<keyword evidence="5 6" id="KW-0720">Serine protease</keyword>
<reference evidence="9" key="2">
    <citation type="journal article" date="2021" name="PeerJ">
        <title>Extensive microbial diversity within the chicken gut microbiome revealed by metagenomics and culture.</title>
        <authorList>
            <person name="Gilroy R."/>
            <person name="Ravi A."/>
            <person name="Getino M."/>
            <person name="Pursley I."/>
            <person name="Horton D.L."/>
            <person name="Alikhan N.F."/>
            <person name="Baker D."/>
            <person name="Gharbi K."/>
            <person name="Hall N."/>
            <person name="Watson M."/>
            <person name="Adriaenssens E.M."/>
            <person name="Foster-Nyarko E."/>
            <person name="Jarju S."/>
            <person name="Secka A."/>
            <person name="Antonio M."/>
            <person name="Oren A."/>
            <person name="Chaudhuri R.R."/>
            <person name="La Ragione R."/>
            <person name="Hildebrand F."/>
            <person name="Pallen M.J."/>
        </authorList>
    </citation>
    <scope>NUCLEOTIDE SEQUENCE</scope>
    <source>
        <strain evidence="9">CHK181-108</strain>
    </source>
</reference>
<dbReference type="CDD" id="cd00306">
    <property type="entry name" value="Peptidases_S8_S53"/>
    <property type="match status" value="1"/>
</dbReference>
<feature type="active site" description="Charge relay system" evidence="6">
    <location>
        <position position="223"/>
    </location>
</feature>